<reference evidence="1" key="1">
    <citation type="submission" date="2021-02" db="EMBL/GenBank/DDBJ databases">
        <authorList>
            <person name="Nowell W R."/>
        </authorList>
    </citation>
    <scope>NUCLEOTIDE SEQUENCE</scope>
</reference>
<proteinExistence type="predicted"/>
<sequence>MAMYNSSANYNQRDSDITLISSSSFCNFDDTSIIASMPVRVVSQQVKPSSEITQPIVSDISFDGTKQMKSMDNHDYTFLEQEMIEQILYYYQQELKQELNTQLDCTRKLVIRLVDFIRPYYASNQRKMKDLDELFSAISNIHDRKCFQQKEKILELENEISRLENFIITSANPYNPIASLYETIDDEEWMKLEEETRKLQTLVEYQRNQINELIKLMPKQETFANKEQPTRTCSIISPLPRKTPHNVRKKCCLCNYEYPLVHTEVEIQNHLETCLSKITPDNQDDSFESVNVDCPFCDKKLLNNGDSADLHHMTMCCSQSNVVF</sequence>
<dbReference type="EMBL" id="CAJOBF010000042">
    <property type="protein sequence ID" value="CAF3731849.1"/>
    <property type="molecule type" value="Genomic_DNA"/>
</dbReference>
<gene>
    <name evidence="3" type="ORF">UXM345_LOCUS880</name>
    <name evidence="1" type="ORF">WKI299_LOCUS17938</name>
    <name evidence="2" type="ORF">XDN619_LOCUS27481</name>
</gene>
<dbReference type="AlphaFoldDB" id="A0A816TA22"/>
<organism evidence="1 4">
    <name type="scientific">Rotaria magnacalcarata</name>
    <dbReference type="NCBI Taxonomy" id="392030"/>
    <lineage>
        <taxon>Eukaryota</taxon>
        <taxon>Metazoa</taxon>
        <taxon>Spiralia</taxon>
        <taxon>Gnathifera</taxon>
        <taxon>Rotifera</taxon>
        <taxon>Eurotatoria</taxon>
        <taxon>Bdelloidea</taxon>
        <taxon>Philodinida</taxon>
        <taxon>Philodinidae</taxon>
        <taxon>Rotaria</taxon>
    </lineage>
</organism>
<evidence type="ECO:0000313" key="2">
    <source>
        <dbReference type="EMBL" id="CAF2145005.1"/>
    </source>
</evidence>
<accession>A0A816TA22</accession>
<dbReference type="Proteomes" id="UP000663842">
    <property type="component" value="Unassembled WGS sequence"/>
</dbReference>
<protein>
    <submittedName>
        <fullName evidence="1">Uncharacterized protein</fullName>
    </submittedName>
</protein>
<dbReference type="Proteomes" id="UP000663856">
    <property type="component" value="Unassembled WGS sequence"/>
</dbReference>
<evidence type="ECO:0000313" key="4">
    <source>
        <dbReference type="Proteomes" id="UP000663856"/>
    </source>
</evidence>
<evidence type="ECO:0000313" key="3">
    <source>
        <dbReference type="EMBL" id="CAF3731849.1"/>
    </source>
</evidence>
<dbReference type="EMBL" id="CAJNRF010007266">
    <property type="protein sequence ID" value="CAF2089903.1"/>
    <property type="molecule type" value="Genomic_DNA"/>
</dbReference>
<dbReference type="Proteomes" id="UP000663887">
    <property type="component" value="Unassembled WGS sequence"/>
</dbReference>
<evidence type="ECO:0000313" key="1">
    <source>
        <dbReference type="EMBL" id="CAF2089903.1"/>
    </source>
</evidence>
<name>A0A816TA22_9BILA</name>
<dbReference type="EMBL" id="CAJNRG010012989">
    <property type="protein sequence ID" value="CAF2145005.1"/>
    <property type="molecule type" value="Genomic_DNA"/>
</dbReference>
<comment type="caution">
    <text evidence="1">The sequence shown here is derived from an EMBL/GenBank/DDBJ whole genome shotgun (WGS) entry which is preliminary data.</text>
</comment>